<dbReference type="Proteomes" id="UP001259420">
    <property type="component" value="Unassembled WGS sequence"/>
</dbReference>
<accession>A0ACC6JVX8</accession>
<dbReference type="EMBL" id="JAVDSD010000024">
    <property type="protein sequence ID" value="MDR6610550.1"/>
    <property type="molecule type" value="Genomic_DNA"/>
</dbReference>
<keyword evidence="2" id="KW-1185">Reference proteome</keyword>
<sequence>MSRLSLIPAMALALMTNAEAQASGSSTNISIEKNNSSRVTADLQNDETRLARQWGLQEDEFKRYRALMQGPLGTYSPNLDPLSALGIEAQSEDERQRYAKLQVEAEAARVEKLLAYQRAYDDAWKVRYPGLMLISLPPMNSPLIKAASRVAVFVQYDCPNCEHQVKQLNAAGTPFDLYVVGSRQDDKRIRDWAKKVGIQSSRIRDGTITLNHDRGRWLSVGAEGELPAVMREVNGKWLRQ</sequence>
<proteinExistence type="predicted"/>
<gene>
    <name evidence="1" type="ORF">J2X87_005661</name>
</gene>
<name>A0ACC6JVX8_9PSED</name>
<organism evidence="1 2">
    <name type="scientific">Pseudomonas synxantha</name>
    <dbReference type="NCBI Taxonomy" id="47883"/>
    <lineage>
        <taxon>Bacteria</taxon>
        <taxon>Pseudomonadati</taxon>
        <taxon>Pseudomonadota</taxon>
        <taxon>Gammaproteobacteria</taxon>
        <taxon>Pseudomonadales</taxon>
        <taxon>Pseudomonadaceae</taxon>
        <taxon>Pseudomonas</taxon>
    </lineage>
</organism>
<evidence type="ECO:0000313" key="2">
    <source>
        <dbReference type="Proteomes" id="UP001259420"/>
    </source>
</evidence>
<protein>
    <submittedName>
        <fullName evidence="1">Integrating conjugative element protein (TIGR03759 family)</fullName>
    </submittedName>
</protein>
<comment type="caution">
    <text evidence="1">The sequence shown here is derived from an EMBL/GenBank/DDBJ whole genome shotgun (WGS) entry which is preliminary data.</text>
</comment>
<reference evidence="1" key="1">
    <citation type="submission" date="2023-07" db="EMBL/GenBank/DDBJ databases">
        <title>Sorghum-associated microbial communities from plants grown in Nebraska, USA.</title>
        <authorList>
            <person name="Schachtman D."/>
        </authorList>
    </citation>
    <scope>NUCLEOTIDE SEQUENCE</scope>
    <source>
        <strain evidence="1">BE46</strain>
    </source>
</reference>
<evidence type="ECO:0000313" key="1">
    <source>
        <dbReference type="EMBL" id="MDR6610550.1"/>
    </source>
</evidence>